<gene>
    <name evidence="6" type="ORF">SAMN04488598_15510</name>
    <name evidence="7" type="ORF">SAMN04515652_1353</name>
</gene>
<dbReference type="EMBL" id="FOHG01000035">
    <property type="protein sequence ID" value="SET17672.1"/>
    <property type="molecule type" value="Genomic_DNA"/>
</dbReference>
<comment type="similarity">
    <text evidence="1">Belongs to the ParA family.</text>
</comment>
<reference evidence="7 8" key="1">
    <citation type="submission" date="2016-10" db="EMBL/GenBank/DDBJ databases">
        <authorList>
            <person name="Varghese N."/>
            <person name="Submissions S."/>
        </authorList>
    </citation>
    <scope>NUCLEOTIDE SEQUENCE [LARGE SCALE GENOMIC DNA]</scope>
    <source>
        <strain evidence="6 8">WG2</strain>
        <strain evidence="7">WG5</strain>
    </source>
</reference>
<dbReference type="EMBL" id="FNBJ01000055">
    <property type="protein sequence ID" value="SDG17115.1"/>
    <property type="molecule type" value="Genomic_DNA"/>
</dbReference>
<dbReference type="PANTHER" id="PTHR13696:SF99">
    <property type="entry name" value="COBYRINIC ACID AC-DIAMIDE SYNTHASE"/>
    <property type="match status" value="1"/>
</dbReference>
<evidence type="ECO:0000256" key="2">
    <source>
        <dbReference type="ARBA" id="ARBA00049360"/>
    </source>
</evidence>
<evidence type="ECO:0000313" key="8">
    <source>
        <dbReference type="Proteomes" id="UP000199519"/>
    </source>
</evidence>
<dbReference type="PIRSF" id="PIRSF009320">
    <property type="entry name" value="Nuc_binding_HP_1000"/>
    <property type="match status" value="1"/>
</dbReference>
<dbReference type="SUPFAM" id="SSF52540">
    <property type="entry name" value="P-loop containing nucleoside triphosphate hydrolases"/>
    <property type="match status" value="1"/>
</dbReference>
<dbReference type="InterPro" id="IPR025669">
    <property type="entry name" value="AAA_dom"/>
</dbReference>
<proteinExistence type="inferred from homology"/>
<dbReference type="InterPro" id="IPR027417">
    <property type="entry name" value="P-loop_NTPase"/>
</dbReference>
<protein>
    <recommendedName>
        <fullName evidence="4">Sporulation initiation inhibitor protein Soj</fullName>
    </recommendedName>
</protein>
<evidence type="ECO:0000313" key="6">
    <source>
        <dbReference type="EMBL" id="SDG17115.1"/>
    </source>
</evidence>
<evidence type="ECO:0000313" key="7">
    <source>
        <dbReference type="EMBL" id="SET17672.1"/>
    </source>
</evidence>
<dbReference type="Proteomes" id="UP000198612">
    <property type="component" value="Unassembled WGS sequence"/>
</dbReference>
<dbReference type="Pfam" id="PF13614">
    <property type="entry name" value="AAA_31"/>
    <property type="match status" value="1"/>
</dbReference>
<dbReference type="AlphaFoldDB" id="A0A1I0CE64"/>
<name>A0A1I0CE64_9FIRM</name>
<dbReference type="FunFam" id="3.40.50.300:FF:000285">
    <property type="entry name" value="Sporulation initiation inhibitor Soj"/>
    <property type="match status" value="1"/>
</dbReference>
<feature type="domain" description="AAA" evidence="5">
    <location>
        <begin position="5"/>
        <end position="189"/>
    </location>
</feature>
<dbReference type="Gene3D" id="3.40.50.300">
    <property type="entry name" value="P-loop containing nucleotide triphosphate hydrolases"/>
    <property type="match status" value="1"/>
</dbReference>
<evidence type="ECO:0000259" key="5">
    <source>
        <dbReference type="Pfam" id="PF13614"/>
    </source>
</evidence>
<dbReference type="CDD" id="cd02042">
    <property type="entry name" value="ParAB_family"/>
    <property type="match status" value="1"/>
</dbReference>
<keyword evidence="8" id="KW-1185">Reference proteome</keyword>
<dbReference type="InterPro" id="IPR050678">
    <property type="entry name" value="DNA_Partitioning_ATPase"/>
</dbReference>
<evidence type="ECO:0000256" key="1">
    <source>
        <dbReference type="ARBA" id="ARBA00006976"/>
    </source>
</evidence>
<dbReference type="Proteomes" id="UP000199519">
    <property type="component" value="Unassembled WGS sequence"/>
</dbReference>
<evidence type="ECO:0000256" key="4">
    <source>
        <dbReference type="ARBA" id="ARBA00071824"/>
    </source>
</evidence>
<dbReference type="PANTHER" id="PTHR13696">
    <property type="entry name" value="P-LOOP CONTAINING NUCLEOSIDE TRIPHOSPHATE HYDROLASE"/>
    <property type="match status" value="1"/>
</dbReference>
<organism evidence="7">
    <name type="scientific">Halanaerobium congolense</name>
    <dbReference type="NCBI Taxonomy" id="54121"/>
    <lineage>
        <taxon>Bacteria</taxon>
        <taxon>Bacillati</taxon>
        <taxon>Bacillota</taxon>
        <taxon>Clostridia</taxon>
        <taxon>Halanaerobiales</taxon>
        <taxon>Halanaerobiaceae</taxon>
        <taxon>Halanaerobium</taxon>
    </lineage>
</organism>
<comment type="catalytic activity">
    <reaction evidence="2">
        <text>ATP + H2O = ADP + phosphate + H(+)</text>
        <dbReference type="Rhea" id="RHEA:13065"/>
        <dbReference type="ChEBI" id="CHEBI:15377"/>
        <dbReference type="ChEBI" id="CHEBI:15378"/>
        <dbReference type="ChEBI" id="CHEBI:30616"/>
        <dbReference type="ChEBI" id="CHEBI:43474"/>
        <dbReference type="ChEBI" id="CHEBI:456216"/>
    </reaction>
</comment>
<sequence length="265" mass="29714">MIVIKIISITNQKGGVSKTSTAINIGSSLAELGNKVLLVDVDPQFNMTTGLGFNKKEKNIYKVMKEEIEFHESIYPTNIEPEDWKGEINLIPSNISLANSELEFSREFSRETILKSAFERSKDKIENLGYDYIILDTNPSLGLLTVNAMAIADSLIVPLEPSVFALDGMEQLINVVKLVRKKINKDLEIEGALLTRVDGRTKIADEFYEDLKEVFGNKLFNTVIHQNVKISEAQSEGLPINIYDKKAKGTKEYMDLALELINNGR</sequence>
<accession>A0A1I0CE64</accession>
<dbReference type="RefSeq" id="WP_089720654.1">
    <property type="nucleotide sequence ID" value="NZ_FNBJ01000055.1"/>
</dbReference>
<comment type="subunit">
    <text evidence="3">Dimerizes in the presence of ATP but not ADP; ATP-binding is required for double-stranded (ds)DNA-binding. Interacts with DnaA.</text>
</comment>
<evidence type="ECO:0000256" key="3">
    <source>
        <dbReference type="ARBA" id="ARBA00062323"/>
    </source>
</evidence>